<dbReference type="InterPro" id="IPR005322">
    <property type="entry name" value="Peptidase_C69"/>
</dbReference>
<dbReference type="GO" id="GO:0006508">
    <property type="term" value="P:proteolysis"/>
    <property type="evidence" value="ECO:0007669"/>
    <property type="project" value="UniProtKB-KW"/>
</dbReference>
<dbReference type="PANTHER" id="PTHR12994:SF17">
    <property type="entry name" value="LD30995P"/>
    <property type="match status" value="1"/>
</dbReference>
<dbReference type="GO" id="GO:0016805">
    <property type="term" value="F:dipeptidase activity"/>
    <property type="evidence" value="ECO:0007669"/>
    <property type="project" value="UniProtKB-KW"/>
</dbReference>
<comment type="similarity">
    <text evidence="1">Belongs to the peptidase C69 family.</text>
</comment>
<feature type="chain" id="PRO_5039195635" description="Dipeptidase" evidence="2">
    <location>
        <begin position="22"/>
        <end position="547"/>
    </location>
</feature>
<keyword evidence="1" id="KW-0645">Protease</keyword>
<sequence>MRKVFASLLLIFVAATSPLFACTSLLAGRNATSDGSTFITYAADSHTLYGELYFWPAATYPKGTMLKINEWDTGKPLGEIEQVEKTYAVVGNMNEYQLAISETTWGGRSELVDTTAIMDYGSLIYVTLQRAKTAREAIKVMTDLVKKYGYYSSGETFSIADPNEVWMMEMIGKGPNNKGAVWVAVRIPDDCIAAHANHARIHQFALNDKENCLYSPDVISFAREKGYFDGLNKDFSFAAAYAPADFSALRGCEARVWSFFNKFDPEGMKLYLSYIKGESKTPMPLYIRPNKKLTVQDMKDAMRDHFEGTPFDMTQDIGAGPFEVPYRFRPMTFEVDSTTYVNERAIATQQTGFTFVAQMRSWLPNPVGGVLWFGVDDANTCVYVPMYCGIKEVPECFRHGNGNLLEFSWTSAFWIHNWVANMAYSRYNWMIKDIRPLQQEIETAFNTMQPAIDKTASEMMTNNGEEATCRFLTEYCCGQAEQTTARWKKLGEYLLVKHLDGNLKKEKDGKFLENGYGQPAMPDFPGYSQEYYRSIAESTGDRLKVTF</sequence>
<protein>
    <recommendedName>
        <fullName evidence="1">Dipeptidase</fullName>
        <ecNumber evidence="1">3.4.-.-</ecNumber>
    </recommendedName>
</protein>
<reference evidence="3" key="2">
    <citation type="journal article" date="2021" name="PeerJ">
        <title>Extensive microbial diversity within the chicken gut microbiome revealed by metagenomics and culture.</title>
        <authorList>
            <person name="Gilroy R."/>
            <person name="Ravi A."/>
            <person name="Getino M."/>
            <person name="Pursley I."/>
            <person name="Horton D.L."/>
            <person name="Alikhan N.F."/>
            <person name="Baker D."/>
            <person name="Gharbi K."/>
            <person name="Hall N."/>
            <person name="Watson M."/>
            <person name="Adriaenssens E.M."/>
            <person name="Foster-Nyarko E."/>
            <person name="Jarju S."/>
            <person name="Secka A."/>
            <person name="Antonio M."/>
            <person name="Oren A."/>
            <person name="Chaudhuri R.R."/>
            <person name="La Ragione R."/>
            <person name="Hildebrand F."/>
            <person name="Pallen M.J."/>
        </authorList>
    </citation>
    <scope>NUCLEOTIDE SEQUENCE</scope>
    <source>
        <strain evidence="3">CHK158-818</strain>
    </source>
</reference>
<dbReference type="EMBL" id="DVNA01000217">
    <property type="protein sequence ID" value="HIU56014.1"/>
    <property type="molecule type" value="Genomic_DNA"/>
</dbReference>
<evidence type="ECO:0000256" key="2">
    <source>
        <dbReference type="SAM" id="SignalP"/>
    </source>
</evidence>
<dbReference type="Gene3D" id="3.60.60.10">
    <property type="entry name" value="Penicillin V Acylase, Chain A"/>
    <property type="match status" value="1"/>
</dbReference>
<dbReference type="EC" id="3.4.-.-" evidence="1"/>
<dbReference type="Proteomes" id="UP000824112">
    <property type="component" value="Unassembled WGS sequence"/>
</dbReference>
<keyword evidence="1" id="KW-0378">Hydrolase</keyword>
<gene>
    <name evidence="3" type="ORF">IAB03_09455</name>
</gene>
<dbReference type="PANTHER" id="PTHR12994">
    <property type="entry name" value="SECERNIN"/>
    <property type="match status" value="1"/>
</dbReference>
<dbReference type="GO" id="GO:0070004">
    <property type="term" value="F:cysteine-type exopeptidase activity"/>
    <property type="evidence" value="ECO:0007669"/>
    <property type="project" value="InterPro"/>
</dbReference>
<organism evidence="3 4">
    <name type="scientific">Candidatus Gallibacteroides avistercoris</name>
    <dbReference type="NCBI Taxonomy" id="2840833"/>
    <lineage>
        <taxon>Bacteria</taxon>
        <taxon>Pseudomonadati</taxon>
        <taxon>Bacteroidota</taxon>
        <taxon>Bacteroidia</taxon>
        <taxon>Bacteroidales</taxon>
        <taxon>Bacteroidaceae</taxon>
        <taxon>Bacteroidaceae incertae sedis</taxon>
        <taxon>Candidatus Gallibacteroides</taxon>
    </lineage>
</organism>
<accession>A0A9D1SD40</accession>
<keyword evidence="1" id="KW-0224">Dipeptidase</keyword>
<evidence type="ECO:0000313" key="4">
    <source>
        <dbReference type="Proteomes" id="UP000824112"/>
    </source>
</evidence>
<keyword evidence="2" id="KW-0732">Signal</keyword>
<feature type="signal peptide" evidence="2">
    <location>
        <begin position="1"/>
        <end position="21"/>
    </location>
</feature>
<proteinExistence type="inferred from homology"/>
<dbReference type="Pfam" id="PF03577">
    <property type="entry name" value="Peptidase_C69"/>
    <property type="match status" value="1"/>
</dbReference>
<evidence type="ECO:0000256" key="1">
    <source>
        <dbReference type="RuleBase" id="RU364089"/>
    </source>
</evidence>
<name>A0A9D1SD40_9BACT</name>
<comment type="caution">
    <text evidence="3">The sequence shown here is derived from an EMBL/GenBank/DDBJ whole genome shotgun (WGS) entry which is preliminary data.</text>
</comment>
<evidence type="ECO:0000313" key="3">
    <source>
        <dbReference type="EMBL" id="HIU56014.1"/>
    </source>
</evidence>
<dbReference type="AlphaFoldDB" id="A0A9D1SD40"/>
<comment type="catalytic activity">
    <reaction evidence="1">
        <text>an L-aminoacyl-L-amino acid + H2O = 2 an L-alpha-amino acid</text>
        <dbReference type="Rhea" id="RHEA:48940"/>
        <dbReference type="ChEBI" id="CHEBI:15377"/>
        <dbReference type="ChEBI" id="CHEBI:59869"/>
        <dbReference type="ChEBI" id="CHEBI:77460"/>
    </reaction>
</comment>
<reference evidence="3" key="1">
    <citation type="submission" date="2020-10" db="EMBL/GenBank/DDBJ databases">
        <authorList>
            <person name="Gilroy R."/>
        </authorList>
    </citation>
    <scope>NUCLEOTIDE SEQUENCE</scope>
    <source>
        <strain evidence="3">CHK158-818</strain>
    </source>
</reference>